<evidence type="ECO:0000313" key="2">
    <source>
        <dbReference type="EMBL" id="GFF17985.1"/>
    </source>
</evidence>
<comment type="caution">
    <text evidence="2">The sequence shown here is derived from an EMBL/GenBank/DDBJ whole genome shotgun (WGS) entry which is preliminary data.</text>
</comment>
<proteinExistence type="predicted"/>
<dbReference type="EMBL" id="BLJY01000007">
    <property type="protein sequence ID" value="GFF17985.1"/>
    <property type="molecule type" value="Genomic_DNA"/>
</dbReference>
<feature type="region of interest" description="Disordered" evidence="1">
    <location>
        <begin position="112"/>
        <end position="142"/>
    </location>
</feature>
<protein>
    <submittedName>
        <fullName evidence="2">EF-hand superfamily Ca2+-modulated protein</fullName>
    </submittedName>
</protein>
<organism evidence="2 3">
    <name type="scientific">Aspergillus terreus</name>
    <dbReference type="NCBI Taxonomy" id="33178"/>
    <lineage>
        <taxon>Eukaryota</taxon>
        <taxon>Fungi</taxon>
        <taxon>Dikarya</taxon>
        <taxon>Ascomycota</taxon>
        <taxon>Pezizomycotina</taxon>
        <taxon>Eurotiomycetes</taxon>
        <taxon>Eurotiomycetidae</taxon>
        <taxon>Eurotiales</taxon>
        <taxon>Aspergillaceae</taxon>
        <taxon>Aspergillus</taxon>
        <taxon>Aspergillus subgen. Circumdati</taxon>
    </lineage>
</organism>
<dbReference type="SUPFAM" id="SSF47473">
    <property type="entry name" value="EF-hand"/>
    <property type="match status" value="1"/>
</dbReference>
<dbReference type="VEuPathDB" id="FungiDB:ATEG_06146"/>
<dbReference type="Gene3D" id="1.10.238.10">
    <property type="entry name" value="EF-hand"/>
    <property type="match status" value="1"/>
</dbReference>
<feature type="compositionally biased region" description="Basic residues" evidence="1">
    <location>
        <begin position="117"/>
        <end position="133"/>
    </location>
</feature>
<evidence type="ECO:0000256" key="1">
    <source>
        <dbReference type="SAM" id="MobiDB-lite"/>
    </source>
</evidence>
<dbReference type="InterPro" id="IPR011992">
    <property type="entry name" value="EF-hand-dom_pair"/>
</dbReference>
<reference evidence="2 3" key="1">
    <citation type="submission" date="2020-01" db="EMBL/GenBank/DDBJ databases">
        <title>Aspergillus terreus IFO 6365 whole genome shotgun sequence.</title>
        <authorList>
            <person name="Kanamasa S."/>
            <person name="Takahashi H."/>
        </authorList>
    </citation>
    <scope>NUCLEOTIDE SEQUENCE [LARGE SCALE GENOMIC DNA]</scope>
    <source>
        <strain evidence="2 3">IFO 6365</strain>
    </source>
</reference>
<gene>
    <name evidence="2" type="ORF">ATEIFO6365_0007053400</name>
</gene>
<name>A0A5M3Z5C2_ASPTE</name>
<accession>A0A5M3Z5C2</accession>
<dbReference type="OrthoDB" id="26525at2759"/>
<dbReference type="AlphaFoldDB" id="A0A5M3Z5C2"/>
<evidence type="ECO:0000313" key="3">
    <source>
        <dbReference type="Proteomes" id="UP000452235"/>
    </source>
</evidence>
<sequence length="300" mass="33318">MGGHSKSSTSVGSSEWSILMGDLEIWDKTDVIFLRRPRIFAETGGIYVVQKDVEKTYGYSSWAFFTDHRPEGRQFRLNSDINFMCSMANSRVMVKRVTHIPSRISTARITNLSNMPPKKRGAPAAPKRSRQSKLAKENDISAEEENEIKEVFHLFSTQNEEFKNEKEGVIPREDVRKALVALGLGPANSKELYSILSAIDPIATGFVPYGPFLSVAAAKLRSRDDDAMAAEVDSAFQLFTRGADRPITVSDLRRIARELKEDIGDDLLRDMIQEANGGAGIGAGVTLEQFHDVMTRAGVF</sequence>
<keyword evidence="3" id="KW-1185">Reference proteome</keyword>
<dbReference type="Proteomes" id="UP000452235">
    <property type="component" value="Unassembled WGS sequence"/>
</dbReference>